<dbReference type="InterPro" id="IPR043519">
    <property type="entry name" value="NT_sf"/>
</dbReference>
<proteinExistence type="predicted"/>
<dbReference type="EMBL" id="JAKNSF020000054">
    <property type="protein sequence ID" value="KAK7724783.1"/>
    <property type="molecule type" value="Genomic_DNA"/>
</dbReference>
<reference evidence="2 3" key="1">
    <citation type="submission" date="2024-02" db="EMBL/GenBank/DDBJ databases">
        <title>De novo assembly and annotation of 12 fungi associated with fruit tree decline syndrome in Ontario, Canada.</title>
        <authorList>
            <person name="Sulman M."/>
            <person name="Ellouze W."/>
            <person name="Ilyukhin E."/>
        </authorList>
    </citation>
    <scope>NUCLEOTIDE SEQUENCE [LARGE SCALE GENOMIC DNA]</scope>
    <source>
        <strain evidence="2 3">M169</strain>
    </source>
</reference>
<gene>
    <name evidence="2" type="ORF">SLS63_008477</name>
</gene>
<evidence type="ECO:0000256" key="1">
    <source>
        <dbReference type="SAM" id="MobiDB-lite"/>
    </source>
</evidence>
<dbReference type="SUPFAM" id="SSF81301">
    <property type="entry name" value="Nucleotidyltransferase"/>
    <property type="match status" value="1"/>
</dbReference>
<accession>A0ABR1P2M3</accession>
<comment type="caution">
    <text evidence="2">The sequence shown here is derived from an EMBL/GenBank/DDBJ whole genome shotgun (WGS) entry which is preliminary data.</text>
</comment>
<evidence type="ECO:0008006" key="4">
    <source>
        <dbReference type="Google" id="ProtNLM"/>
    </source>
</evidence>
<sequence length="459" mass="51567">MASLATSEPAVNRQKVPQAKQSPNEVRVDESQELVRSKTFEECDTYDVDWTFQTNKVAEIQITTVVMHVWSQVEHDIIYKNPQRLLINNTIMRMLDGINGLAINSELMLEELRRGVNEAHVAAKTRDSPKFKDQQDRGMLERILEREYLKDNDDWKADPLLVKVLCDITCSVNNPNASSPVPNPGDYISTPGQLRTFVDNVLRSQPECPFPQDLALSVLKELGRQFNQDCLLTYDFGIHVESKAPSHLAASFYELFLAANTFSVFVALEGNHAIEALEAKFPDAAEKLSLINALVLGVELPGDANTIPHLVAFARDFSTASMGPNHSLAVALSSLWFCVGNYVMLGDLHTGRNEREADMIRRVEKGTAPYDELLNCFGPLRCLVAAVVFDFGPTCGRTLWKNASEFSADYDYDVSLAVISWQEIAALSPLTKNSLKHLEDEDICRQLRLMYRTYSKWQS</sequence>
<feature type="region of interest" description="Disordered" evidence="1">
    <location>
        <begin position="1"/>
        <end position="30"/>
    </location>
</feature>
<protein>
    <recommendedName>
        <fullName evidence="4">RelA/SpoT domain-containing protein</fullName>
    </recommendedName>
</protein>
<keyword evidence="3" id="KW-1185">Reference proteome</keyword>
<dbReference type="Proteomes" id="UP001430848">
    <property type="component" value="Unassembled WGS sequence"/>
</dbReference>
<evidence type="ECO:0000313" key="3">
    <source>
        <dbReference type="Proteomes" id="UP001430848"/>
    </source>
</evidence>
<organism evidence="2 3">
    <name type="scientific">Diaporthe eres</name>
    <name type="common">Phomopsis oblonga</name>
    <dbReference type="NCBI Taxonomy" id="83184"/>
    <lineage>
        <taxon>Eukaryota</taxon>
        <taxon>Fungi</taxon>
        <taxon>Dikarya</taxon>
        <taxon>Ascomycota</taxon>
        <taxon>Pezizomycotina</taxon>
        <taxon>Sordariomycetes</taxon>
        <taxon>Sordariomycetidae</taxon>
        <taxon>Diaporthales</taxon>
        <taxon>Diaporthaceae</taxon>
        <taxon>Diaporthe</taxon>
        <taxon>Diaporthe eres species complex</taxon>
    </lineage>
</organism>
<evidence type="ECO:0000313" key="2">
    <source>
        <dbReference type="EMBL" id="KAK7724783.1"/>
    </source>
</evidence>
<name>A0ABR1P2M3_DIAER</name>